<dbReference type="HAMAP" id="MF_04147">
    <property type="entry name" value="TERL_T7"/>
    <property type="match status" value="1"/>
</dbReference>
<organism evidence="2">
    <name type="scientific">marine sediment metagenome</name>
    <dbReference type="NCBI Taxonomy" id="412755"/>
    <lineage>
        <taxon>unclassified sequences</taxon>
        <taxon>metagenomes</taxon>
        <taxon>ecological metagenomes</taxon>
    </lineage>
</organism>
<dbReference type="Gene3D" id="3.30.420.240">
    <property type="match status" value="1"/>
</dbReference>
<evidence type="ECO:0000259" key="1">
    <source>
        <dbReference type="Pfam" id="PF22530"/>
    </source>
</evidence>
<evidence type="ECO:0000313" key="2">
    <source>
        <dbReference type="EMBL" id="KKL97392.1"/>
    </source>
</evidence>
<dbReference type="GO" id="GO:0004519">
    <property type="term" value="F:endonuclease activity"/>
    <property type="evidence" value="ECO:0007669"/>
    <property type="project" value="InterPro"/>
</dbReference>
<dbReference type="Pfam" id="PF22530">
    <property type="entry name" value="Terminase-T7_RNaseH-like"/>
    <property type="match status" value="1"/>
</dbReference>
<feature type="domain" description="Terminase large subunit ribonuclease H-like" evidence="1">
    <location>
        <begin position="355"/>
        <end position="463"/>
    </location>
</feature>
<sequence>MSLPKDHPFQDFRNFLYFVWTFLWEAGAITAAKPDPTPVQYDIAYYLQHGPRRKVIEAFRGVGKSWITAAYVVWRLLINPNLNFLVVSASKDRSDQFSTFTKRLIFEMPELAHLRPTGDQRNSNIMFDVGPAGISHSPSVKSVGITGQLTGSRADEIIADDVESLNNSLTQTMRDTLSERIKEFDAILKPNGKVTFLGTPQTEMSIYNQLRERGYDLRIWPARIPENIEKYNGALAPMIVDLLSLGAKANDTTDNERFTDEDLREREASYGRSGFALQFMLDTSLSDANKYPLRLEDLIIMPLDKQMAPTKVVWSSGAEYIVNDVHTSGMAGDKFYRPMWLEKDMTEYTGSVMFIDPSGRGADETSYAVVKMLNGWLYLTDVGGFTGGYSEETLKKLAAVASLNKVNMIQCEPNFGDGMFMELFKPVLSRIYKCGIEEGPRASIQKEKRIIDILEPVMNQHRLVVDKALIKKDYETAPDPLYSLFYQLTRITRAKGALRHDDRLDALAGAVAYWVEQMGRDGAKAALEHKDRLLEEELEKFKQHAFGVQPKGHNWLH</sequence>
<reference evidence="2" key="1">
    <citation type="journal article" date="2015" name="Nature">
        <title>Complex archaea that bridge the gap between prokaryotes and eukaryotes.</title>
        <authorList>
            <person name="Spang A."/>
            <person name="Saw J.H."/>
            <person name="Jorgensen S.L."/>
            <person name="Zaremba-Niedzwiedzka K."/>
            <person name="Martijn J."/>
            <person name="Lind A.E."/>
            <person name="van Eijk R."/>
            <person name="Schleper C."/>
            <person name="Guy L."/>
            <person name="Ettema T.J."/>
        </authorList>
    </citation>
    <scope>NUCLEOTIDE SEQUENCE</scope>
</reference>
<dbReference type="InterPro" id="IPR044271">
    <property type="entry name" value="Terminase_large_su_gp19"/>
</dbReference>
<gene>
    <name evidence="2" type="ORF">LCGC14_1834960</name>
</gene>
<dbReference type="GO" id="GO:0005524">
    <property type="term" value="F:ATP binding"/>
    <property type="evidence" value="ECO:0007669"/>
    <property type="project" value="InterPro"/>
</dbReference>
<accession>A0A0F9JEI2</accession>
<comment type="caution">
    <text evidence="2">The sequence shown here is derived from an EMBL/GenBank/DDBJ whole genome shotgun (WGS) entry which is preliminary data.</text>
</comment>
<proteinExistence type="inferred from homology"/>
<name>A0A0F9JEI2_9ZZZZ</name>
<protein>
    <recommendedName>
        <fullName evidence="1">Terminase large subunit ribonuclease H-like domain-containing protein</fullName>
    </recommendedName>
</protein>
<dbReference type="AlphaFoldDB" id="A0A0F9JEI2"/>
<dbReference type="Gene3D" id="3.40.50.300">
    <property type="entry name" value="P-loop containing nucleotide triphosphate hydrolases"/>
    <property type="match status" value="1"/>
</dbReference>
<dbReference type="EMBL" id="LAZR01018178">
    <property type="protein sequence ID" value="KKL97392.1"/>
    <property type="molecule type" value="Genomic_DNA"/>
</dbReference>
<dbReference type="GO" id="GO:0016887">
    <property type="term" value="F:ATP hydrolysis activity"/>
    <property type="evidence" value="ECO:0007669"/>
    <property type="project" value="InterPro"/>
</dbReference>
<dbReference type="NCBIfam" id="NF033889">
    <property type="entry name" value="termin_lrg_T7"/>
    <property type="match status" value="1"/>
</dbReference>
<dbReference type="InterPro" id="IPR054762">
    <property type="entry name" value="Gp19_RNaseH-like"/>
</dbReference>
<dbReference type="InterPro" id="IPR027417">
    <property type="entry name" value="P-loop_NTPase"/>
</dbReference>
<dbReference type="InterPro" id="IPR047987">
    <property type="entry name" value="Gp19-like_virus"/>
</dbReference>